<dbReference type="InterPro" id="IPR015421">
    <property type="entry name" value="PyrdxlP-dep_Trfase_major"/>
</dbReference>
<reference evidence="6 7" key="1">
    <citation type="journal article" date="2019" name="Int. J. Syst. Evol. Microbiol.">
        <title>The Global Catalogue of Microorganisms (GCM) 10K type strain sequencing project: providing services to taxonomists for standard genome sequencing and annotation.</title>
        <authorList>
            <consortium name="The Broad Institute Genomics Platform"/>
            <consortium name="The Broad Institute Genome Sequencing Center for Infectious Disease"/>
            <person name="Wu L."/>
            <person name="Ma J."/>
        </authorList>
    </citation>
    <scope>NUCLEOTIDE SEQUENCE [LARGE SCALE GENOMIC DNA]</scope>
    <source>
        <strain evidence="6 7">JCM 14326</strain>
    </source>
</reference>
<dbReference type="InterPro" id="IPR005814">
    <property type="entry name" value="Aminotrans_3"/>
</dbReference>
<dbReference type="Gene3D" id="3.40.640.10">
    <property type="entry name" value="Type I PLP-dependent aspartate aminotransferase-like (Major domain)"/>
    <property type="match status" value="1"/>
</dbReference>
<gene>
    <name evidence="6" type="ORF">GCM10009751_07680</name>
</gene>
<keyword evidence="2 6" id="KW-0032">Aminotransferase</keyword>
<protein>
    <submittedName>
        <fullName evidence="6">Aminotransferase class III-fold pyridoxal phosphate-dependent enzyme</fullName>
    </submittedName>
</protein>
<evidence type="ECO:0000256" key="4">
    <source>
        <dbReference type="ARBA" id="ARBA00022898"/>
    </source>
</evidence>
<name>A0ABN2N5U1_9MICO</name>
<dbReference type="InterPro" id="IPR050103">
    <property type="entry name" value="Class-III_PLP-dep_AT"/>
</dbReference>
<comment type="similarity">
    <text evidence="5">Belongs to the class-III pyridoxal-phosphate-dependent aminotransferase family.</text>
</comment>
<comment type="caution">
    <text evidence="6">The sequence shown here is derived from an EMBL/GenBank/DDBJ whole genome shotgun (WGS) entry which is preliminary data.</text>
</comment>
<organism evidence="6 7">
    <name type="scientific">Myceligenerans crystallogenes</name>
    <dbReference type="NCBI Taxonomy" id="316335"/>
    <lineage>
        <taxon>Bacteria</taxon>
        <taxon>Bacillati</taxon>
        <taxon>Actinomycetota</taxon>
        <taxon>Actinomycetes</taxon>
        <taxon>Micrococcales</taxon>
        <taxon>Promicromonosporaceae</taxon>
        <taxon>Myceligenerans</taxon>
    </lineage>
</organism>
<evidence type="ECO:0000313" key="6">
    <source>
        <dbReference type="EMBL" id="GAA1853462.1"/>
    </source>
</evidence>
<dbReference type="InterPro" id="IPR015422">
    <property type="entry name" value="PyrdxlP-dep_Trfase_small"/>
</dbReference>
<accession>A0ABN2N5U1</accession>
<dbReference type="Proteomes" id="UP001501094">
    <property type="component" value="Unassembled WGS sequence"/>
</dbReference>
<dbReference type="InterPro" id="IPR015424">
    <property type="entry name" value="PyrdxlP-dep_Trfase"/>
</dbReference>
<evidence type="ECO:0000313" key="7">
    <source>
        <dbReference type="Proteomes" id="UP001501094"/>
    </source>
</evidence>
<comment type="cofactor">
    <cofactor evidence="1">
        <name>pyridoxal 5'-phosphate</name>
        <dbReference type="ChEBI" id="CHEBI:597326"/>
    </cofactor>
</comment>
<dbReference type="PANTHER" id="PTHR11986:SF79">
    <property type="entry name" value="ACETYLORNITHINE AMINOTRANSFERASE, MITOCHONDRIAL"/>
    <property type="match status" value="1"/>
</dbReference>
<sequence length="510" mass="54687">MTEVAVEELAEPYLRGVLATAGLDVEYVRGEGDTLYYRRGDEEVPVLDLVGGYGSTMFGHSHPELVAYARELLAAGTPIHAQFSRHPYANDVAAGLNRIIRRETGSDESYFAIFANSGAEAIEAAMKHAELERYARVEGLRAEIAAHAEAARAAAADGVVDAGEVDAAVAEATAHNEALFAATPLFLAPVGSFHGKLAGSTQLTYNPVYRAVFSALAAQARFVPVDEPGAIDDVVRSESRWLHDVVADGGRVTVVRRPFPRFCAVVLEPILGEGGIHEMPEAFVQDVQRLAGELDIPVVVDEIQTGMGRTGAFLASSHLGLRGDYYALAKSLGGGIAKAAVMLVKASRYQSSFEMMHSSTFAKDSFSCLIAGKVLDLLEAGDGEVYRAAEERGTELLDALRGLRTEFPEVLTDVRGRGLMIGLEFAEQGEAGSGILRELHGSGFFGYYLAGFLLREHGIRTFPTSSAVHTLRFEPSALISSADIARLTEALRDLCREIRDTDGGRLAPVG</sequence>
<dbReference type="SUPFAM" id="SSF53383">
    <property type="entry name" value="PLP-dependent transferases"/>
    <property type="match status" value="1"/>
</dbReference>
<dbReference type="PANTHER" id="PTHR11986">
    <property type="entry name" value="AMINOTRANSFERASE CLASS III"/>
    <property type="match status" value="1"/>
</dbReference>
<dbReference type="EMBL" id="BAAANL010000001">
    <property type="protein sequence ID" value="GAA1853462.1"/>
    <property type="molecule type" value="Genomic_DNA"/>
</dbReference>
<proteinExistence type="inferred from homology"/>
<evidence type="ECO:0000256" key="3">
    <source>
        <dbReference type="ARBA" id="ARBA00022679"/>
    </source>
</evidence>
<dbReference type="GO" id="GO:0008483">
    <property type="term" value="F:transaminase activity"/>
    <property type="evidence" value="ECO:0007669"/>
    <property type="project" value="UniProtKB-KW"/>
</dbReference>
<evidence type="ECO:0000256" key="5">
    <source>
        <dbReference type="RuleBase" id="RU003560"/>
    </source>
</evidence>
<keyword evidence="7" id="KW-1185">Reference proteome</keyword>
<evidence type="ECO:0000256" key="2">
    <source>
        <dbReference type="ARBA" id="ARBA00022576"/>
    </source>
</evidence>
<dbReference type="Gene3D" id="3.90.1150.10">
    <property type="entry name" value="Aspartate Aminotransferase, domain 1"/>
    <property type="match status" value="1"/>
</dbReference>
<keyword evidence="3" id="KW-0808">Transferase</keyword>
<evidence type="ECO:0000256" key="1">
    <source>
        <dbReference type="ARBA" id="ARBA00001933"/>
    </source>
</evidence>
<dbReference type="Pfam" id="PF00202">
    <property type="entry name" value="Aminotran_3"/>
    <property type="match status" value="1"/>
</dbReference>
<keyword evidence="4 5" id="KW-0663">Pyridoxal phosphate</keyword>
<dbReference type="RefSeq" id="WP_344099665.1">
    <property type="nucleotide sequence ID" value="NZ_BAAANL010000001.1"/>
</dbReference>